<accession>A0A9Q1FF04</accession>
<comment type="caution">
    <text evidence="2">The sequence shown here is derived from an EMBL/GenBank/DDBJ whole genome shotgun (WGS) entry which is preliminary data.</text>
</comment>
<organism evidence="2 3">
    <name type="scientific">Synaphobranchus kaupii</name>
    <name type="common">Kaup's arrowtooth eel</name>
    <dbReference type="NCBI Taxonomy" id="118154"/>
    <lineage>
        <taxon>Eukaryota</taxon>
        <taxon>Metazoa</taxon>
        <taxon>Chordata</taxon>
        <taxon>Craniata</taxon>
        <taxon>Vertebrata</taxon>
        <taxon>Euteleostomi</taxon>
        <taxon>Actinopterygii</taxon>
        <taxon>Neopterygii</taxon>
        <taxon>Teleostei</taxon>
        <taxon>Anguilliformes</taxon>
        <taxon>Synaphobranchidae</taxon>
        <taxon>Synaphobranchus</taxon>
    </lineage>
</organism>
<evidence type="ECO:0000313" key="2">
    <source>
        <dbReference type="EMBL" id="KAJ8357019.1"/>
    </source>
</evidence>
<feature type="region of interest" description="Disordered" evidence="1">
    <location>
        <begin position="1"/>
        <end position="21"/>
    </location>
</feature>
<dbReference type="AlphaFoldDB" id="A0A9Q1FF04"/>
<dbReference type="EMBL" id="JAINUF010000006">
    <property type="protein sequence ID" value="KAJ8357019.1"/>
    <property type="molecule type" value="Genomic_DNA"/>
</dbReference>
<evidence type="ECO:0000256" key="1">
    <source>
        <dbReference type="SAM" id="MobiDB-lite"/>
    </source>
</evidence>
<feature type="region of interest" description="Disordered" evidence="1">
    <location>
        <begin position="55"/>
        <end position="93"/>
    </location>
</feature>
<evidence type="ECO:0000313" key="3">
    <source>
        <dbReference type="Proteomes" id="UP001152622"/>
    </source>
</evidence>
<name>A0A9Q1FF04_SYNKA</name>
<protein>
    <submittedName>
        <fullName evidence="2">Uncharacterized protein</fullName>
    </submittedName>
</protein>
<keyword evidence="3" id="KW-1185">Reference proteome</keyword>
<dbReference type="Proteomes" id="UP001152622">
    <property type="component" value="Chromosome 6"/>
</dbReference>
<reference evidence="2" key="1">
    <citation type="journal article" date="2023" name="Science">
        <title>Genome structures resolve the early diversification of teleost fishes.</title>
        <authorList>
            <person name="Parey E."/>
            <person name="Louis A."/>
            <person name="Montfort J."/>
            <person name="Bouchez O."/>
            <person name="Roques C."/>
            <person name="Iampietro C."/>
            <person name="Lluch J."/>
            <person name="Castinel A."/>
            <person name="Donnadieu C."/>
            <person name="Desvignes T."/>
            <person name="Floi Bucao C."/>
            <person name="Jouanno E."/>
            <person name="Wen M."/>
            <person name="Mejri S."/>
            <person name="Dirks R."/>
            <person name="Jansen H."/>
            <person name="Henkel C."/>
            <person name="Chen W.J."/>
            <person name="Zahm M."/>
            <person name="Cabau C."/>
            <person name="Klopp C."/>
            <person name="Thompson A.W."/>
            <person name="Robinson-Rechavi M."/>
            <person name="Braasch I."/>
            <person name="Lecointre G."/>
            <person name="Bobe J."/>
            <person name="Postlethwait J.H."/>
            <person name="Berthelot C."/>
            <person name="Roest Crollius H."/>
            <person name="Guiguen Y."/>
        </authorList>
    </citation>
    <scope>NUCLEOTIDE SEQUENCE</scope>
    <source>
        <strain evidence="2">WJC10195</strain>
    </source>
</reference>
<sequence length="154" mass="16402">MAVSRGTRRWPDINGPAAARPSPLRLVPLNFSSRCAISSQRGRANISERRCAGKSIAAAKARSHRRGGGPVSGEDGGLPRHSPLAGHQRPCGSSAKSLRLVPLNFSSRCAISSQRGRANISERLWECYLNVALHASGGRGQASVARPDWVGAER</sequence>
<gene>
    <name evidence="2" type="ORF">SKAU_G00198130</name>
</gene>
<proteinExistence type="predicted"/>